<organism evidence="3 4">
    <name type="scientific">Brassica rapa subsp. trilocularis</name>
    <dbReference type="NCBI Taxonomy" id="1813537"/>
    <lineage>
        <taxon>Eukaryota</taxon>
        <taxon>Viridiplantae</taxon>
        <taxon>Streptophyta</taxon>
        <taxon>Embryophyta</taxon>
        <taxon>Tracheophyta</taxon>
        <taxon>Spermatophyta</taxon>
        <taxon>Magnoliopsida</taxon>
        <taxon>eudicotyledons</taxon>
        <taxon>Gunneridae</taxon>
        <taxon>Pentapetalae</taxon>
        <taxon>rosids</taxon>
        <taxon>malvids</taxon>
        <taxon>Brassicales</taxon>
        <taxon>Brassicaceae</taxon>
        <taxon>Brassiceae</taxon>
        <taxon>Brassica</taxon>
    </lineage>
</organism>
<feature type="compositionally biased region" description="Basic and acidic residues" evidence="1">
    <location>
        <begin position="688"/>
        <end position="697"/>
    </location>
</feature>
<gene>
    <name evidence="3" type="primary">A04g505900.1_BraROA</name>
    <name evidence="3" type="ORF">IGI04_015768</name>
</gene>
<evidence type="ECO:0000313" key="4">
    <source>
        <dbReference type="Proteomes" id="UP000823674"/>
    </source>
</evidence>
<comment type="caution">
    <text evidence="3">The sequence shown here is derived from an EMBL/GenBank/DDBJ whole genome shotgun (WGS) entry which is preliminary data.</text>
</comment>
<name>A0ABQ7MR17_BRACM</name>
<feature type="compositionally biased region" description="Polar residues" evidence="1">
    <location>
        <begin position="61"/>
        <end position="75"/>
    </location>
</feature>
<accession>A0ABQ7MR17</accession>
<evidence type="ECO:0000313" key="3">
    <source>
        <dbReference type="EMBL" id="KAG5401161.1"/>
    </source>
</evidence>
<feature type="region of interest" description="Disordered" evidence="1">
    <location>
        <begin position="247"/>
        <end position="274"/>
    </location>
</feature>
<protein>
    <recommendedName>
        <fullName evidence="2">Arabidopsis retrotransposon Orf1 C-terminal domain-containing protein</fullName>
    </recommendedName>
</protein>
<feature type="domain" description="Arabidopsis retrotransposon Orf1 C-terminal" evidence="2">
    <location>
        <begin position="306"/>
        <end position="402"/>
    </location>
</feature>
<evidence type="ECO:0000259" key="2">
    <source>
        <dbReference type="Pfam" id="PF03078"/>
    </source>
</evidence>
<feature type="compositionally biased region" description="Low complexity" evidence="1">
    <location>
        <begin position="98"/>
        <end position="116"/>
    </location>
</feature>
<feature type="domain" description="Arabidopsis retrotransposon Orf1 C-terminal" evidence="2">
    <location>
        <begin position="412"/>
        <end position="589"/>
    </location>
</feature>
<dbReference type="EMBL" id="JADBGQ010000004">
    <property type="protein sequence ID" value="KAG5401161.1"/>
    <property type="molecule type" value="Genomic_DNA"/>
</dbReference>
<dbReference type="Pfam" id="PF03078">
    <property type="entry name" value="ATHILA"/>
    <property type="match status" value="2"/>
</dbReference>
<dbReference type="InterPro" id="IPR004312">
    <property type="entry name" value="ATHILA_Orf1_C"/>
</dbReference>
<proteinExistence type="predicted"/>
<evidence type="ECO:0000256" key="1">
    <source>
        <dbReference type="SAM" id="MobiDB-lite"/>
    </source>
</evidence>
<reference evidence="3 4" key="1">
    <citation type="submission" date="2021-03" db="EMBL/GenBank/DDBJ databases">
        <authorList>
            <person name="King G.J."/>
            <person name="Bancroft I."/>
            <person name="Baten A."/>
            <person name="Bloomfield J."/>
            <person name="Borpatragohain P."/>
            <person name="He Z."/>
            <person name="Irish N."/>
            <person name="Irwin J."/>
            <person name="Liu K."/>
            <person name="Mauleon R.P."/>
            <person name="Moore J."/>
            <person name="Morris R."/>
            <person name="Ostergaard L."/>
            <person name="Wang B."/>
            <person name="Wells R."/>
        </authorList>
    </citation>
    <scope>NUCLEOTIDE SEQUENCE [LARGE SCALE GENOMIC DNA]</scope>
    <source>
        <strain evidence="3">R-o-18</strain>
        <tissue evidence="3">Leaf</tissue>
    </source>
</reference>
<sequence length="715" mass="80121">MEESPQDKGTIDATSEADQAIEDHHEVSYVNGQGWQFKNYHPNPNVRNNPHLFNNPKPDGNTENAQGNQVQNSGYQRGYGNQGRTFVLSPAQNTQFHNQKQPTNQQPAQPAQTAPQDEMKSLANMMSQLLQGQQIQGKALNQPPVTAPADEEEAELPVKHTPTTTEQPTVVVRPAAEPVPTRDYVPKVPYPVPAKATRKDKEEMKYDPLELALTRAEAEQNVQNIDADGYAKMLDSARTMERLMPPRTRNPKALKASRGAATPSHSANVPSSYPWPNKAEGQPININDPLLLDYNCEGWDKESAARYNRLLAAEILPTRFAHAETLAALGLESDVFETLDVMGLAPLCYQAQVLYPDLVRQLLATAQITYQNPTAPTYENCYFSFMADGKFCSISLHDLNELLEIADTPREIVSNILFAKEHTSKVTNGELHVLYTGLEDEIRRDRVIPIQTVKTNPGFLLITMLSERKDSMVRTEDKKDRCGSVLTPLFKRFNIDLDSYTVVPELEYIDTAYLITCHILRDESTYKFTDKDGITLYCKLPLPGLTDFTTLDNIVFLPNAEHLCVDPRAPIPDENAAGDDVEDITPPADGAYDLEDLTDVTDDHAYRRWMVDSQKKNNSLMKRILRALTGGCIRGDESGVGRRMKRACLKRSCPFGAFCGEHSRRTVPRLFSSRTSRRSDPELDDGTDQQRDHHHDSGVFQLSDPSSRKHCTALE</sequence>
<feature type="region of interest" description="Disordered" evidence="1">
    <location>
        <begin position="670"/>
        <end position="715"/>
    </location>
</feature>
<dbReference type="Proteomes" id="UP000823674">
    <property type="component" value="Chromosome A04"/>
</dbReference>
<feature type="compositionally biased region" description="Basic and acidic residues" evidence="1">
    <location>
        <begin position="1"/>
        <end position="10"/>
    </location>
</feature>
<keyword evidence="4" id="KW-1185">Reference proteome</keyword>
<feature type="region of interest" description="Disordered" evidence="1">
    <location>
        <begin position="1"/>
        <end position="116"/>
    </location>
</feature>